<dbReference type="RefSeq" id="WP_002636302.1">
    <property type="nucleotide sequence ID" value="NZ_CP012109.1"/>
</dbReference>
<dbReference type="CDD" id="cd02947">
    <property type="entry name" value="TRX_family"/>
    <property type="match status" value="1"/>
</dbReference>
<dbReference type="OrthoDB" id="5481772at2"/>
<dbReference type="InterPro" id="IPR017937">
    <property type="entry name" value="Thioredoxin_CS"/>
</dbReference>
<evidence type="ECO:0000256" key="1">
    <source>
        <dbReference type="ARBA" id="ARBA00023157"/>
    </source>
</evidence>
<sequence>MAGQTVELTQENFDRITQGAGVCVVDFWAEWCGPCRNFAPTFEATAKEFPAITFGKLDTEAQEAISGRMEIRSIPTLVAFKDGVEVRRASGAMSASAFTTWVSKLGTVDLAVEAQRAKNRKLTEEGTPPLGVSPHAEWDEGDQEWCFGDKDEDGEKHGPWKYWRADGTLCNECIFVHGKPQGPFKRFHESGEVSQDGAFEKGNLHGPRTWYASDQFTTERMHENGVCEKVRRTVMVYSHGRVTQVLHYNGEGERVVPSTGVPYPSRPASLPEKAEYREDLDQWSLVSLNAAGERHGLAQFWDRDGDLVWEGEFQEGSRHGRYHSSAEGEYADPRVEFDEGEMADGFACGTWKLLDADRKVVATRDLGVAQDHETLDASEVFSNLPRSAEAWREFAEQARADRRYREALLAMARASAVSLDVAPLKAWLEALTLPRSESSAREHADGVMNGASDERAALADALVRGAEPATLLRGLAVLHDQADWPRAGLDFILAAMLLAPERPAYLFTRSLILANLGLGEQMRKDAEAIAPYEPDSEKFLSAYARVLFPRFDFWAGREPASCTFTEVPDAPSKELDAVQVVVRKYATRLQLLRAEILSRFKPGADVPWLPPDVSSLLPDGPVELEETETEDSDGDAVPIDETLSTKGMGLPALSRAVRGEWSALVWLLWACGEQAVRMPDAVSPPADFGQAAGQATQRLWQCRNRRTRGRLDPDLPTFDFEGVALQELHPNLAGIAEEQYAEMQAMFFWLTEADHVSPWQANLRG</sequence>
<evidence type="ECO:0000256" key="2">
    <source>
        <dbReference type="ARBA" id="ARBA00023284"/>
    </source>
</evidence>
<dbReference type="KEGG" id="mym:A176_004795"/>
<evidence type="ECO:0000313" key="5">
    <source>
        <dbReference type="EMBL" id="AKQ67883.1"/>
    </source>
</evidence>
<dbReference type="eggNOG" id="COG2849">
    <property type="taxonomic scope" value="Bacteria"/>
</dbReference>
<dbReference type="EMBL" id="CP012109">
    <property type="protein sequence ID" value="AKQ67883.1"/>
    <property type="molecule type" value="Genomic_DNA"/>
</dbReference>
<dbReference type="Gene3D" id="3.40.30.10">
    <property type="entry name" value="Glutaredoxin"/>
    <property type="match status" value="1"/>
</dbReference>
<dbReference type="GO" id="GO:0005829">
    <property type="term" value="C:cytosol"/>
    <property type="evidence" value="ECO:0007669"/>
    <property type="project" value="TreeGrafter"/>
</dbReference>
<feature type="domain" description="Thioredoxin" evidence="4">
    <location>
        <begin position="1"/>
        <end position="107"/>
    </location>
</feature>
<dbReference type="InterPro" id="IPR036249">
    <property type="entry name" value="Thioredoxin-like_sf"/>
</dbReference>
<accession>A0A0H4X1Z9</accession>
<keyword evidence="6" id="KW-1185">Reference proteome</keyword>
<dbReference type="AlphaFoldDB" id="A0A0H4X1Z9"/>
<dbReference type="PROSITE" id="PS51352">
    <property type="entry name" value="THIOREDOXIN_2"/>
    <property type="match status" value="1"/>
</dbReference>
<evidence type="ECO:0000313" key="6">
    <source>
        <dbReference type="Proteomes" id="UP000009026"/>
    </source>
</evidence>
<dbReference type="PRINTS" id="PR00421">
    <property type="entry name" value="THIOREDOXIN"/>
</dbReference>
<dbReference type="GO" id="GO:0015035">
    <property type="term" value="F:protein-disulfide reductase activity"/>
    <property type="evidence" value="ECO:0007669"/>
    <property type="project" value="TreeGrafter"/>
</dbReference>
<proteinExistence type="predicted"/>
<dbReference type="InterPro" id="IPR013766">
    <property type="entry name" value="Thioredoxin_domain"/>
</dbReference>
<dbReference type="PANTHER" id="PTHR45663:SF40">
    <property type="entry name" value="THIOREDOXIN 2"/>
    <property type="match status" value="1"/>
</dbReference>
<dbReference type="STRING" id="1297742.A176_004795"/>
<dbReference type="eggNOG" id="COG0526">
    <property type="taxonomic scope" value="Bacteria"/>
</dbReference>
<keyword evidence="1" id="KW-1015">Disulfide bond</keyword>
<organism evidence="5 6">
    <name type="scientific">Pseudomyxococcus hansupus</name>
    <dbReference type="NCBI Taxonomy" id="1297742"/>
    <lineage>
        <taxon>Bacteria</taxon>
        <taxon>Pseudomonadati</taxon>
        <taxon>Myxococcota</taxon>
        <taxon>Myxococcia</taxon>
        <taxon>Myxococcales</taxon>
        <taxon>Cystobacterineae</taxon>
        <taxon>Myxococcaceae</taxon>
        <taxon>Pseudomyxococcus</taxon>
    </lineage>
</organism>
<gene>
    <name evidence="5" type="ORF">A176_004795</name>
</gene>
<feature type="region of interest" description="Disordered" evidence="3">
    <location>
        <begin position="119"/>
        <end position="138"/>
    </location>
</feature>
<dbReference type="PATRIC" id="fig|1297742.4.peg.4842"/>
<protein>
    <submittedName>
        <fullName evidence="5">Thioredoxin</fullName>
    </submittedName>
</protein>
<name>A0A0H4X1Z9_9BACT</name>
<dbReference type="SUPFAM" id="SSF82185">
    <property type="entry name" value="Histone H3 K4-specific methyltransferase SET7/9 N-terminal domain"/>
    <property type="match status" value="2"/>
</dbReference>
<feature type="compositionally biased region" description="Acidic residues" evidence="3">
    <location>
        <begin position="622"/>
        <end position="634"/>
    </location>
</feature>
<dbReference type="SUPFAM" id="SSF52833">
    <property type="entry name" value="Thioredoxin-like"/>
    <property type="match status" value="1"/>
</dbReference>
<evidence type="ECO:0000256" key="3">
    <source>
        <dbReference type="SAM" id="MobiDB-lite"/>
    </source>
</evidence>
<dbReference type="PANTHER" id="PTHR45663">
    <property type="entry name" value="GEO12009P1"/>
    <property type="match status" value="1"/>
</dbReference>
<dbReference type="PROSITE" id="PS00194">
    <property type="entry name" value="THIOREDOXIN_1"/>
    <property type="match status" value="1"/>
</dbReference>
<feature type="region of interest" description="Disordered" evidence="3">
    <location>
        <begin position="617"/>
        <end position="637"/>
    </location>
</feature>
<dbReference type="Pfam" id="PF00085">
    <property type="entry name" value="Thioredoxin"/>
    <property type="match status" value="1"/>
</dbReference>
<reference evidence="5 6" key="1">
    <citation type="journal article" date="2016" name="PLoS ONE">
        <title>Complete Genome Sequence and Comparative Genomics of a Novel Myxobacterium Myxococcus hansupus.</title>
        <authorList>
            <person name="Sharma G."/>
            <person name="Narwani T."/>
            <person name="Subramanian S."/>
        </authorList>
    </citation>
    <scope>NUCLEOTIDE SEQUENCE [LARGE SCALE GENOMIC DNA]</scope>
    <source>
        <strain evidence="6">mixupus</strain>
    </source>
</reference>
<keyword evidence="2" id="KW-0676">Redox-active center</keyword>
<dbReference type="Proteomes" id="UP000009026">
    <property type="component" value="Chromosome"/>
</dbReference>
<evidence type="ECO:0000259" key="4">
    <source>
        <dbReference type="PROSITE" id="PS51352"/>
    </source>
</evidence>
<dbReference type="Gene3D" id="2.20.110.10">
    <property type="entry name" value="Histone H3 K4-specific methyltransferase SET7/9 N-terminal domain"/>
    <property type="match status" value="1"/>
</dbReference>